<organism evidence="6 7">
    <name type="scientific">Pontibacter toksunensis</name>
    <dbReference type="NCBI Taxonomy" id="1332631"/>
    <lineage>
        <taxon>Bacteria</taxon>
        <taxon>Pseudomonadati</taxon>
        <taxon>Bacteroidota</taxon>
        <taxon>Cytophagia</taxon>
        <taxon>Cytophagales</taxon>
        <taxon>Hymenobacteraceae</taxon>
        <taxon>Pontibacter</taxon>
    </lineage>
</organism>
<keyword evidence="6" id="KW-0540">Nuclease</keyword>
<accession>A0ABW6C464</accession>
<dbReference type="InterPro" id="IPR051212">
    <property type="entry name" value="Type-I_RE_S_subunit"/>
</dbReference>
<dbReference type="SUPFAM" id="SSF116734">
    <property type="entry name" value="DNA methylase specificity domain"/>
    <property type="match status" value="2"/>
</dbReference>
<dbReference type="RefSeq" id="WP_377492044.1">
    <property type="nucleotide sequence ID" value="NZ_JBHUOX010000046.1"/>
</dbReference>
<keyword evidence="6" id="KW-0378">Hydrolase</keyword>
<keyword evidence="4" id="KW-0175">Coiled coil</keyword>
<evidence type="ECO:0000259" key="5">
    <source>
        <dbReference type="Pfam" id="PF01420"/>
    </source>
</evidence>
<proteinExistence type="inferred from homology"/>
<dbReference type="EMBL" id="JBHUOX010000046">
    <property type="protein sequence ID" value="MFD3003851.1"/>
    <property type="molecule type" value="Genomic_DNA"/>
</dbReference>
<feature type="coiled-coil region" evidence="4">
    <location>
        <begin position="533"/>
        <end position="578"/>
    </location>
</feature>
<evidence type="ECO:0000256" key="3">
    <source>
        <dbReference type="ARBA" id="ARBA00023125"/>
    </source>
</evidence>
<dbReference type="Gene3D" id="3.90.220.20">
    <property type="entry name" value="DNA methylase specificity domains"/>
    <property type="match status" value="2"/>
</dbReference>
<dbReference type="Proteomes" id="UP001597641">
    <property type="component" value="Unassembled WGS sequence"/>
</dbReference>
<dbReference type="InterPro" id="IPR044946">
    <property type="entry name" value="Restrct_endonuc_typeI_TRD_sf"/>
</dbReference>
<feature type="coiled-coil region" evidence="4">
    <location>
        <begin position="234"/>
        <end position="264"/>
    </location>
</feature>
<dbReference type="GO" id="GO:0004519">
    <property type="term" value="F:endonuclease activity"/>
    <property type="evidence" value="ECO:0007669"/>
    <property type="project" value="UniProtKB-KW"/>
</dbReference>
<keyword evidence="3" id="KW-0238">DNA-binding</keyword>
<keyword evidence="2" id="KW-0680">Restriction system</keyword>
<evidence type="ECO:0000256" key="2">
    <source>
        <dbReference type="ARBA" id="ARBA00022747"/>
    </source>
</evidence>
<feature type="domain" description="Type I restriction modification DNA specificity" evidence="5">
    <location>
        <begin position="374"/>
        <end position="556"/>
    </location>
</feature>
<comment type="caution">
    <text evidence="6">The sequence shown here is derived from an EMBL/GenBank/DDBJ whole genome shotgun (WGS) entry which is preliminary data.</text>
</comment>
<reference evidence="7" key="1">
    <citation type="journal article" date="2019" name="Int. J. Syst. Evol. Microbiol.">
        <title>The Global Catalogue of Microorganisms (GCM) 10K type strain sequencing project: providing services to taxonomists for standard genome sequencing and annotation.</title>
        <authorList>
            <consortium name="The Broad Institute Genomics Platform"/>
            <consortium name="The Broad Institute Genome Sequencing Center for Infectious Disease"/>
            <person name="Wu L."/>
            <person name="Ma J."/>
        </authorList>
    </citation>
    <scope>NUCLEOTIDE SEQUENCE [LARGE SCALE GENOMIC DNA]</scope>
    <source>
        <strain evidence="7">KCTC 23984</strain>
    </source>
</reference>
<dbReference type="InterPro" id="IPR000055">
    <property type="entry name" value="Restrct_endonuc_typeI_TRD"/>
</dbReference>
<feature type="domain" description="Type I restriction modification DNA specificity" evidence="5">
    <location>
        <begin position="86"/>
        <end position="260"/>
    </location>
</feature>
<sequence length="583" mass="66224">MLLLEQFKNLTLHPKNAARLKELVLQLAVQGKLTENWRRQNTDIEPASELLKRIEAKKAQLVKENKIKKDKSLEPITEDEAPYTLPEGWMWCRLQDCLDVRDGTHDTPKYHPEGIPLVTSKNISSGKLSLQNVKYISQEDHTEISKRSKVDKGDILFAMIGSIGNPVIVDVEPNFSIKNVALFKYLIENSPAPYYLLLYLNHAQVEMKSSATGAVQSFVSLSGLRQYPFPLPPLAEQEAVVARVEELMQKIEELERQTAARLQLKQHLGAAALQQLTVAEDEELEQNWLFLKQHFQTMFDEAANVKKLRETILQLAVQGKLTTNWRKQNSTTEPASELLKRIQAEKAQLVKEKKIKKEKPLEPILEDEVPYTLPEGWIWCRLGEICQFENGDRSSNYPSGTDIKEEGIPFISTKNIKASEISLSSLDFITREKFDSLRSGKLQDRDILFVLRGSVGKVGLFKKNALHETGFINAQLLIIRNYLTELVEYGIIYLTSSAFQAFTLNKSSGSAQQQLSATNLKEILYPLPSLTEQEAIVAKVNQLMQLCDELEQQIQQSRQETEALMQAVVQEALQVQEEVTYSD</sequence>
<evidence type="ECO:0000256" key="4">
    <source>
        <dbReference type="SAM" id="Coils"/>
    </source>
</evidence>
<protein>
    <submittedName>
        <fullName evidence="6">Restriction endonuclease subunit S</fullName>
        <ecNumber evidence="6">3.1.21.-</ecNumber>
    </submittedName>
</protein>
<gene>
    <name evidence="6" type="ORF">ACFS7Z_26080</name>
</gene>
<evidence type="ECO:0000256" key="1">
    <source>
        <dbReference type="ARBA" id="ARBA00010923"/>
    </source>
</evidence>
<dbReference type="CDD" id="cd17264">
    <property type="entry name" value="RMtype1_S_Eco3763I-TRD2-CR2_like"/>
    <property type="match status" value="1"/>
</dbReference>
<dbReference type="EC" id="3.1.21.-" evidence="6"/>
<keyword evidence="7" id="KW-1185">Reference proteome</keyword>
<evidence type="ECO:0000313" key="7">
    <source>
        <dbReference type="Proteomes" id="UP001597641"/>
    </source>
</evidence>
<name>A0ABW6C464_9BACT</name>
<dbReference type="PANTHER" id="PTHR43140:SF1">
    <property type="entry name" value="TYPE I RESTRICTION ENZYME ECOKI SPECIFICITY SUBUNIT"/>
    <property type="match status" value="1"/>
</dbReference>
<keyword evidence="6" id="KW-0255">Endonuclease</keyword>
<comment type="similarity">
    <text evidence="1">Belongs to the type-I restriction system S methylase family.</text>
</comment>
<dbReference type="GO" id="GO:0016787">
    <property type="term" value="F:hydrolase activity"/>
    <property type="evidence" value="ECO:0007669"/>
    <property type="project" value="UniProtKB-KW"/>
</dbReference>
<dbReference type="Pfam" id="PF01420">
    <property type="entry name" value="Methylase_S"/>
    <property type="match status" value="2"/>
</dbReference>
<dbReference type="CDD" id="cd17246">
    <property type="entry name" value="RMtype1_S_SonII-TRD2-CR2_like"/>
    <property type="match status" value="1"/>
</dbReference>
<evidence type="ECO:0000313" key="6">
    <source>
        <dbReference type="EMBL" id="MFD3003851.1"/>
    </source>
</evidence>
<dbReference type="PANTHER" id="PTHR43140">
    <property type="entry name" value="TYPE-1 RESTRICTION ENZYME ECOKI SPECIFICITY PROTEIN"/>
    <property type="match status" value="1"/>
</dbReference>